<organism evidence="3 4">
    <name type="scientific">Devosia yakushimensis</name>
    <dbReference type="NCBI Taxonomy" id="470028"/>
    <lineage>
        <taxon>Bacteria</taxon>
        <taxon>Pseudomonadati</taxon>
        <taxon>Pseudomonadota</taxon>
        <taxon>Alphaproteobacteria</taxon>
        <taxon>Hyphomicrobiales</taxon>
        <taxon>Devosiaceae</taxon>
        <taxon>Devosia</taxon>
    </lineage>
</organism>
<protein>
    <recommendedName>
        <fullName evidence="2">Barstar (barnase inhibitor) domain-containing protein</fullName>
    </recommendedName>
</protein>
<reference evidence="3" key="2">
    <citation type="submission" date="2023-01" db="EMBL/GenBank/DDBJ databases">
        <title>Draft genome sequence of Devosia yakushimensis strain NBRC 103855.</title>
        <authorList>
            <person name="Sun Q."/>
            <person name="Mori K."/>
        </authorList>
    </citation>
    <scope>NUCLEOTIDE SEQUENCE</scope>
    <source>
        <strain evidence="3">NBRC 103855</strain>
    </source>
</reference>
<accession>A0ABQ5UBD8</accession>
<dbReference type="Pfam" id="PF01337">
    <property type="entry name" value="Barstar"/>
    <property type="match status" value="1"/>
</dbReference>
<sequence length="97" mass="10435">MAETRQVVLDGASWQSRDDVYQAIEIAIGPSYFGRNLDALWDILRTPEDSVLKPPYALLVRGAGSAGAEARQTIADIAAVFAEARASGQDVDLTILD</sequence>
<comment type="caution">
    <text evidence="3">The sequence shown here is derived from an EMBL/GenBank/DDBJ whole genome shotgun (WGS) entry which is preliminary data.</text>
</comment>
<proteinExistence type="inferred from homology"/>
<gene>
    <name evidence="3" type="ORF">GCM10007913_04100</name>
</gene>
<dbReference type="InterPro" id="IPR035905">
    <property type="entry name" value="Barstar-like_sf"/>
</dbReference>
<evidence type="ECO:0000313" key="4">
    <source>
        <dbReference type="Proteomes" id="UP001161406"/>
    </source>
</evidence>
<feature type="domain" description="Barstar (barnase inhibitor)" evidence="2">
    <location>
        <begin position="5"/>
        <end position="90"/>
    </location>
</feature>
<dbReference type="RefSeq" id="WP_284387427.1">
    <property type="nucleotide sequence ID" value="NZ_BSNG01000001.1"/>
</dbReference>
<reference evidence="3" key="1">
    <citation type="journal article" date="2014" name="Int. J. Syst. Evol. Microbiol.">
        <title>Complete genome of a new Firmicutes species belonging to the dominant human colonic microbiota ('Ruminococcus bicirculans') reveals two chromosomes and a selective capacity to utilize plant glucans.</title>
        <authorList>
            <consortium name="NISC Comparative Sequencing Program"/>
            <person name="Wegmann U."/>
            <person name="Louis P."/>
            <person name="Goesmann A."/>
            <person name="Henrissat B."/>
            <person name="Duncan S.H."/>
            <person name="Flint H.J."/>
        </authorList>
    </citation>
    <scope>NUCLEOTIDE SEQUENCE</scope>
    <source>
        <strain evidence="3">NBRC 103855</strain>
    </source>
</reference>
<evidence type="ECO:0000313" key="3">
    <source>
        <dbReference type="EMBL" id="GLQ08478.1"/>
    </source>
</evidence>
<evidence type="ECO:0000256" key="1">
    <source>
        <dbReference type="ARBA" id="ARBA00006845"/>
    </source>
</evidence>
<dbReference type="Gene3D" id="3.30.370.10">
    <property type="entry name" value="Barstar-like"/>
    <property type="match status" value="1"/>
</dbReference>
<keyword evidence="4" id="KW-1185">Reference proteome</keyword>
<dbReference type="InterPro" id="IPR000468">
    <property type="entry name" value="Barstar"/>
</dbReference>
<dbReference type="Proteomes" id="UP001161406">
    <property type="component" value="Unassembled WGS sequence"/>
</dbReference>
<dbReference type="SUPFAM" id="SSF52038">
    <property type="entry name" value="Barstar-related"/>
    <property type="match status" value="1"/>
</dbReference>
<evidence type="ECO:0000259" key="2">
    <source>
        <dbReference type="Pfam" id="PF01337"/>
    </source>
</evidence>
<comment type="similarity">
    <text evidence="1">Belongs to the barstar family.</text>
</comment>
<name>A0ABQ5UBD8_9HYPH</name>
<dbReference type="EMBL" id="BSNG01000001">
    <property type="protein sequence ID" value="GLQ08478.1"/>
    <property type="molecule type" value="Genomic_DNA"/>
</dbReference>